<name>A0A366LD02_9ACTN</name>
<protein>
    <recommendedName>
        <fullName evidence="4">Transposase</fullName>
    </recommendedName>
</protein>
<dbReference type="GO" id="GO:0003677">
    <property type="term" value="F:DNA binding"/>
    <property type="evidence" value="ECO:0007669"/>
    <property type="project" value="InterPro"/>
</dbReference>
<feature type="compositionally biased region" description="Basic and acidic residues" evidence="1">
    <location>
        <begin position="18"/>
        <end position="31"/>
    </location>
</feature>
<comment type="caution">
    <text evidence="2">The sequence shown here is derived from an EMBL/GenBank/DDBJ whole genome shotgun (WGS) entry which is preliminary data.</text>
</comment>
<gene>
    <name evidence="2" type="ORF">DP939_44960</name>
</gene>
<dbReference type="Proteomes" id="UP000253303">
    <property type="component" value="Unassembled WGS sequence"/>
</dbReference>
<dbReference type="InterPro" id="IPR009057">
    <property type="entry name" value="Homeodomain-like_sf"/>
</dbReference>
<dbReference type="GO" id="GO:0006313">
    <property type="term" value="P:DNA transposition"/>
    <property type="evidence" value="ECO:0007669"/>
    <property type="project" value="InterPro"/>
</dbReference>
<feature type="compositionally biased region" description="Polar residues" evidence="1">
    <location>
        <begin position="120"/>
        <end position="142"/>
    </location>
</feature>
<dbReference type="GO" id="GO:0004803">
    <property type="term" value="F:transposase activity"/>
    <property type="evidence" value="ECO:0007669"/>
    <property type="project" value="InterPro"/>
</dbReference>
<dbReference type="Gene3D" id="1.10.10.10">
    <property type="entry name" value="Winged helix-like DNA-binding domain superfamily/Winged helix DNA-binding domain"/>
    <property type="match status" value="1"/>
</dbReference>
<dbReference type="Pfam" id="PF01527">
    <property type="entry name" value="HTH_Tnp_1"/>
    <property type="match status" value="1"/>
</dbReference>
<keyword evidence="3" id="KW-1185">Reference proteome</keyword>
<dbReference type="InterPro" id="IPR002514">
    <property type="entry name" value="Transposase_8"/>
</dbReference>
<evidence type="ECO:0008006" key="4">
    <source>
        <dbReference type="Google" id="ProtNLM"/>
    </source>
</evidence>
<reference evidence="2 3" key="1">
    <citation type="submission" date="2018-06" db="EMBL/GenBank/DDBJ databases">
        <title>Sphaerisporangium craniellae sp. nov., isolated from a marine sponge in the South China Sea.</title>
        <authorList>
            <person name="Li L."/>
        </authorList>
    </citation>
    <scope>NUCLEOTIDE SEQUENCE [LARGE SCALE GENOMIC DNA]</scope>
    <source>
        <strain evidence="2 3">LHW63015</strain>
    </source>
</reference>
<feature type="region of interest" description="Disordered" evidence="1">
    <location>
        <begin position="1"/>
        <end position="31"/>
    </location>
</feature>
<evidence type="ECO:0000313" key="2">
    <source>
        <dbReference type="EMBL" id="RBQ11650.1"/>
    </source>
</evidence>
<organism evidence="2 3">
    <name type="scientific">Spongiactinospora rosea</name>
    <dbReference type="NCBI Taxonomy" id="2248750"/>
    <lineage>
        <taxon>Bacteria</taxon>
        <taxon>Bacillati</taxon>
        <taxon>Actinomycetota</taxon>
        <taxon>Actinomycetes</taxon>
        <taxon>Streptosporangiales</taxon>
        <taxon>Streptosporangiaceae</taxon>
        <taxon>Spongiactinospora</taxon>
    </lineage>
</organism>
<feature type="compositionally biased region" description="Low complexity" evidence="1">
    <location>
        <begin position="106"/>
        <end position="119"/>
    </location>
</feature>
<feature type="region of interest" description="Disordered" evidence="1">
    <location>
        <begin position="90"/>
        <end position="155"/>
    </location>
</feature>
<proteinExistence type="predicted"/>
<evidence type="ECO:0000313" key="3">
    <source>
        <dbReference type="Proteomes" id="UP000253303"/>
    </source>
</evidence>
<accession>A0A366LD02</accession>
<dbReference type="AlphaFoldDB" id="A0A366LD02"/>
<dbReference type="EMBL" id="QMEY01000057">
    <property type="protein sequence ID" value="RBQ11650.1"/>
    <property type="molecule type" value="Genomic_DNA"/>
</dbReference>
<sequence>MAAPRKDPMNSASVRRGRPVEAGKDPATRDGAIRRIADQLDVHPEALRTWVKRAGTDEGLREGTTSQDAARIAELEREVKELRRANAILKSASAIPNASNRPTPSPSTSTGSISVVSMVNSAISRLLSSKPSTQRPPSQNMHSKPANRASTKLGA</sequence>
<dbReference type="InterPro" id="IPR036388">
    <property type="entry name" value="WH-like_DNA-bd_sf"/>
</dbReference>
<evidence type="ECO:0000256" key="1">
    <source>
        <dbReference type="SAM" id="MobiDB-lite"/>
    </source>
</evidence>
<dbReference type="OrthoDB" id="4426778at2"/>
<dbReference type="SUPFAM" id="SSF46689">
    <property type="entry name" value="Homeodomain-like"/>
    <property type="match status" value="1"/>
</dbReference>